<evidence type="ECO:0000313" key="3">
    <source>
        <dbReference type="Proteomes" id="UP000003835"/>
    </source>
</evidence>
<dbReference type="SUPFAM" id="SSF49478">
    <property type="entry name" value="Cna protein B-type domain"/>
    <property type="match status" value="1"/>
</dbReference>
<dbReference type="eggNOG" id="COG5266">
    <property type="taxonomic scope" value="Bacteria"/>
</dbReference>
<keyword evidence="1" id="KW-0472">Membrane</keyword>
<organism evidence="2 3">
    <name type="scientific">Coleofasciculus chthonoplastes PCC 7420</name>
    <dbReference type="NCBI Taxonomy" id="118168"/>
    <lineage>
        <taxon>Bacteria</taxon>
        <taxon>Bacillati</taxon>
        <taxon>Cyanobacteriota</taxon>
        <taxon>Cyanophyceae</taxon>
        <taxon>Coleofasciculales</taxon>
        <taxon>Coleofasciculaceae</taxon>
        <taxon>Coleofasciculus</taxon>
    </lineage>
</organism>
<keyword evidence="3" id="KW-1185">Reference proteome</keyword>
<sequence>MLVMSWSAKATAHGAKINYETTQAIKIDAAFDNGDPMSNAQVTVYSPQDPSTPWLQGTTDEKGSFVFAPDRSQPGEWAVQVRQAGHGDLITISMGEDQSATENTADSQVMSIQSKSGSFTPVQIVVMAIAVIWGFVGTALYFSQGTKQAK</sequence>
<dbReference type="HOGENOM" id="CLU_105325_0_0_3"/>
<protein>
    <recommendedName>
        <fullName evidence="4">Carboxypeptidase regulatory-like domain-containing protein</fullName>
    </recommendedName>
</protein>
<dbReference type="EMBL" id="DS989848">
    <property type="protein sequence ID" value="EDX75890.1"/>
    <property type="molecule type" value="Genomic_DNA"/>
</dbReference>
<reference evidence="2 3" key="1">
    <citation type="submission" date="2008-07" db="EMBL/GenBank/DDBJ databases">
        <authorList>
            <person name="Tandeau de Marsac N."/>
            <person name="Ferriera S."/>
            <person name="Johnson J."/>
            <person name="Kravitz S."/>
            <person name="Beeson K."/>
            <person name="Sutton G."/>
            <person name="Rogers Y.-H."/>
            <person name="Friedman R."/>
            <person name="Frazier M."/>
            <person name="Venter J.C."/>
        </authorList>
    </citation>
    <scope>NUCLEOTIDE SEQUENCE [LARGE SCALE GENOMIC DNA]</scope>
    <source>
        <strain evidence="2 3">PCC 7420</strain>
    </source>
</reference>
<dbReference type="Proteomes" id="UP000003835">
    <property type="component" value="Unassembled WGS sequence"/>
</dbReference>
<dbReference type="STRING" id="118168.MC7420_6545"/>
<accession>B4VQG8</accession>
<dbReference type="AlphaFoldDB" id="B4VQG8"/>
<evidence type="ECO:0000313" key="2">
    <source>
        <dbReference type="EMBL" id="EDX75890.1"/>
    </source>
</evidence>
<gene>
    <name evidence="2" type="ORF">MC7420_6545</name>
</gene>
<keyword evidence="1" id="KW-1133">Transmembrane helix</keyword>
<evidence type="ECO:0008006" key="4">
    <source>
        <dbReference type="Google" id="ProtNLM"/>
    </source>
</evidence>
<evidence type="ECO:0000256" key="1">
    <source>
        <dbReference type="SAM" id="Phobius"/>
    </source>
</evidence>
<keyword evidence="1" id="KW-0812">Transmembrane</keyword>
<proteinExistence type="predicted"/>
<name>B4VQG8_9CYAN</name>
<feature type="transmembrane region" description="Helical" evidence="1">
    <location>
        <begin position="122"/>
        <end position="142"/>
    </location>
</feature>